<reference evidence="3" key="2">
    <citation type="submission" date="2022-09" db="EMBL/GenBank/DDBJ databases">
        <title>Biosynthetic gene clusters of Dactylosporangioum fulvum.</title>
        <authorList>
            <person name="Caradec T."/>
        </authorList>
    </citation>
    <scope>NUCLEOTIDE SEQUENCE</scope>
    <source>
        <strain evidence="3">NRRL B-16292</strain>
    </source>
</reference>
<dbReference type="EMBL" id="CP073720">
    <property type="protein sequence ID" value="UWP85944.1"/>
    <property type="molecule type" value="Genomic_DNA"/>
</dbReference>
<keyword evidence="4" id="KW-1185">Reference proteome</keyword>
<feature type="region of interest" description="Disordered" evidence="1">
    <location>
        <begin position="57"/>
        <end position="78"/>
    </location>
</feature>
<dbReference type="RefSeq" id="WP_259864366.1">
    <property type="nucleotide sequence ID" value="NZ_BAAAST010000036.1"/>
</dbReference>
<organism evidence="3 4">
    <name type="scientific">Dactylosporangium fulvum</name>
    <dbReference type="NCBI Taxonomy" id="53359"/>
    <lineage>
        <taxon>Bacteria</taxon>
        <taxon>Bacillati</taxon>
        <taxon>Actinomycetota</taxon>
        <taxon>Actinomycetes</taxon>
        <taxon>Micromonosporales</taxon>
        <taxon>Micromonosporaceae</taxon>
        <taxon>Dactylosporangium</taxon>
    </lineage>
</organism>
<feature type="transmembrane region" description="Helical" evidence="2">
    <location>
        <begin position="31"/>
        <end position="51"/>
    </location>
</feature>
<dbReference type="Proteomes" id="UP001059617">
    <property type="component" value="Chromosome"/>
</dbReference>
<evidence type="ECO:0000256" key="2">
    <source>
        <dbReference type="SAM" id="Phobius"/>
    </source>
</evidence>
<keyword evidence="2" id="KW-0812">Transmembrane</keyword>
<gene>
    <name evidence="3" type="ORF">Dfulv_17495</name>
</gene>
<keyword evidence="2" id="KW-1133">Transmembrane helix</keyword>
<accession>A0ABY5W8Y1</accession>
<evidence type="ECO:0000256" key="1">
    <source>
        <dbReference type="SAM" id="MobiDB-lite"/>
    </source>
</evidence>
<name>A0ABY5W8Y1_9ACTN</name>
<feature type="transmembrane region" description="Helical" evidence="2">
    <location>
        <begin position="5"/>
        <end position="25"/>
    </location>
</feature>
<protein>
    <submittedName>
        <fullName evidence="3">Uncharacterized protein</fullName>
    </submittedName>
</protein>
<evidence type="ECO:0000313" key="4">
    <source>
        <dbReference type="Proteomes" id="UP001059617"/>
    </source>
</evidence>
<sequence>MTRDLLPRVMGCGVGWGIGSAVALWPGSTPLAAVAAGVVTGMLTLIAFRVLPQHLSLEQARPGDDDGSGERPVWSSRDTEALSPFVAWARGDSSLPGADDTREMPSPVPARAVGHGTGLLRPRYRSRHRVGRTTAGAR</sequence>
<feature type="compositionally biased region" description="Basic residues" evidence="1">
    <location>
        <begin position="122"/>
        <end position="131"/>
    </location>
</feature>
<keyword evidence="2" id="KW-0472">Membrane</keyword>
<feature type="region of interest" description="Disordered" evidence="1">
    <location>
        <begin position="91"/>
        <end position="138"/>
    </location>
</feature>
<proteinExistence type="predicted"/>
<reference evidence="3" key="1">
    <citation type="submission" date="2021-04" db="EMBL/GenBank/DDBJ databases">
        <authorList>
            <person name="Hartkoorn R.C."/>
            <person name="Beaudoing E."/>
            <person name="Hot D."/>
        </authorList>
    </citation>
    <scope>NUCLEOTIDE SEQUENCE</scope>
    <source>
        <strain evidence="3">NRRL B-16292</strain>
    </source>
</reference>
<evidence type="ECO:0000313" key="3">
    <source>
        <dbReference type="EMBL" id="UWP85944.1"/>
    </source>
</evidence>